<evidence type="ECO:0000256" key="1">
    <source>
        <dbReference type="SAM" id="Phobius"/>
    </source>
</evidence>
<feature type="transmembrane region" description="Helical" evidence="1">
    <location>
        <begin position="223"/>
        <end position="240"/>
    </location>
</feature>
<feature type="transmembrane region" description="Helical" evidence="1">
    <location>
        <begin position="176"/>
        <end position="193"/>
    </location>
</feature>
<accession>A0A2W2C460</accession>
<feature type="transmembrane region" description="Helical" evidence="1">
    <location>
        <begin position="127"/>
        <end position="145"/>
    </location>
</feature>
<comment type="caution">
    <text evidence="2">The sequence shown here is derived from an EMBL/GenBank/DDBJ whole genome shotgun (WGS) entry which is preliminary data.</text>
</comment>
<dbReference type="Proteomes" id="UP000248745">
    <property type="component" value="Unassembled WGS sequence"/>
</dbReference>
<sequence>MILNKKDQNLGAIISAFAITLLLIYISFALFGFSDETTILSAIGISFFVSIITCLLLLRKYRKQNNPQMIDYLNIGTQRYILAILMIMYGIDKLLGNFFDYQLFAMDTKLMDVSEFELAWFFYGKNHWQELFTGIMEFVPALFLFRRRTYYIASLILLPVTGQVFLLNLFFKIGGITFPISIVLLACNLYLIYSEKEKILLFFRSLNFSFPTLTGKTKTAIKILKGIGIAFTCLIVFAKVRPAFFKSSYQKKYQELVGVYTLKEIKKNSTTYTPGRDSLCYKDLYIEKQDRWNILRKFNNETEAFVLKLNTRNDSISVFLNKGGIGDGPDIIDSSTALKGTYKLAGNDLLIKGIQQNDTLDLVYQKQNRIQPKKWFW</sequence>
<feature type="transmembrane region" description="Helical" evidence="1">
    <location>
        <begin position="70"/>
        <end position="91"/>
    </location>
</feature>
<dbReference type="OrthoDB" id="102112at2"/>
<keyword evidence="3" id="KW-1185">Reference proteome</keyword>
<feature type="transmembrane region" description="Helical" evidence="1">
    <location>
        <begin position="150"/>
        <end position="170"/>
    </location>
</feature>
<keyword evidence="1" id="KW-0812">Transmembrane</keyword>
<dbReference type="RefSeq" id="WP_110997119.1">
    <property type="nucleotide sequence ID" value="NZ_QKTW01000002.1"/>
</dbReference>
<reference evidence="2 3" key="1">
    <citation type="submission" date="2018-06" db="EMBL/GenBank/DDBJ databases">
        <title>Mucibacter soli gen. nov., sp. nov., a new member of the family Chitinophagaceae producing mucin.</title>
        <authorList>
            <person name="Kim M.-K."/>
            <person name="Park S."/>
            <person name="Kim T.-S."/>
            <person name="Joung Y."/>
            <person name="Han J.-H."/>
            <person name="Kim S.B."/>
        </authorList>
    </citation>
    <scope>NUCLEOTIDE SEQUENCE [LARGE SCALE GENOMIC DNA]</scope>
    <source>
        <strain evidence="2 3">R1-15</strain>
    </source>
</reference>
<evidence type="ECO:0008006" key="4">
    <source>
        <dbReference type="Google" id="ProtNLM"/>
    </source>
</evidence>
<feature type="transmembrane region" description="Helical" evidence="1">
    <location>
        <begin position="12"/>
        <end position="33"/>
    </location>
</feature>
<evidence type="ECO:0000313" key="3">
    <source>
        <dbReference type="Proteomes" id="UP000248745"/>
    </source>
</evidence>
<feature type="transmembrane region" description="Helical" evidence="1">
    <location>
        <begin position="39"/>
        <end position="58"/>
    </location>
</feature>
<proteinExistence type="predicted"/>
<organism evidence="2 3">
    <name type="scientific">Taibaiella soli</name>
    <dbReference type="NCBI Taxonomy" id="1649169"/>
    <lineage>
        <taxon>Bacteria</taxon>
        <taxon>Pseudomonadati</taxon>
        <taxon>Bacteroidota</taxon>
        <taxon>Chitinophagia</taxon>
        <taxon>Chitinophagales</taxon>
        <taxon>Chitinophagaceae</taxon>
        <taxon>Taibaiella</taxon>
    </lineage>
</organism>
<dbReference type="EMBL" id="QKTW01000002">
    <property type="protein sequence ID" value="PZF74913.1"/>
    <property type="molecule type" value="Genomic_DNA"/>
</dbReference>
<keyword evidence="1" id="KW-1133">Transmembrane helix</keyword>
<dbReference type="AlphaFoldDB" id="A0A2W2C460"/>
<gene>
    <name evidence="2" type="ORF">DN068_01575</name>
</gene>
<protein>
    <recommendedName>
        <fullName evidence="4">DoxX family protein</fullName>
    </recommendedName>
</protein>
<evidence type="ECO:0000313" key="2">
    <source>
        <dbReference type="EMBL" id="PZF74913.1"/>
    </source>
</evidence>
<name>A0A2W2C460_9BACT</name>
<keyword evidence="1" id="KW-0472">Membrane</keyword>